<proteinExistence type="predicted"/>
<evidence type="ECO:0008006" key="3">
    <source>
        <dbReference type="Google" id="ProtNLM"/>
    </source>
</evidence>
<protein>
    <recommendedName>
        <fullName evidence="3">PilZ domain-containing protein</fullName>
    </recommendedName>
</protein>
<dbReference type="EMBL" id="JAUOPB010000008">
    <property type="protein sequence ID" value="MDO6423082.1"/>
    <property type="molecule type" value="Genomic_DNA"/>
</dbReference>
<comment type="caution">
    <text evidence="1">The sequence shown here is derived from an EMBL/GenBank/DDBJ whole genome shotgun (WGS) entry which is preliminary data.</text>
</comment>
<organism evidence="1 2">
    <name type="scientific">Saccharophagus degradans</name>
    <dbReference type="NCBI Taxonomy" id="86304"/>
    <lineage>
        <taxon>Bacteria</taxon>
        <taxon>Pseudomonadati</taxon>
        <taxon>Pseudomonadota</taxon>
        <taxon>Gammaproteobacteria</taxon>
        <taxon>Cellvibrionales</taxon>
        <taxon>Cellvibrionaceae</taxon>
        <taxon>Saccharophagus</taxon>
    </lineage>
</organism>
<evidence type="ECO:0000313" key="1">
    <source>
        <dbReference type="EMBL" id="MDO6423082.1"/>
    </source>
</evidence>
<dbReference type="AlphaFoldDB" id="A0AAW7X8B0"/>
<dbReference type="Proteomes" id="UP001169760">
    <property type="component" value="Unassembled WGS sequence"/>
</dbReference>
<evidence type="ECO:0000313" key="2">
    <source>
        <dbReference type="Proteomes" id="UP001169760"/>
    </source>
</evidence>
<reference evidence="1" key="1">
    <citation type="submission" date="2023-07" db="EMBL/GenBank/DDBJ databases">
        <title>Genome content predicts the carbon catabolic preferences of heterotrophic bacteria.</title>
        <authorList>
            <person name="Gralka M."/>
        </authorList>
    </citation>
    <scope>NUCLEOTIDE SEQUENCE</scope>
    <source>
        <strain evidence="1">I3M17_2</strain>
    </source>
</reference>
<name>A0AAW7X8B0_9GAMM</name>
<gene>
    <name evidence="1" type="ORF">Q4521_11415</name>
</gene>
<sequence>MTGLSGISGAVVKRKGGKRFNVHWRCRLFMADKKIHEAVITSVFDKGFGLLFLQAVPVDTVMNVEFGLSFNDKPVKIRFKGAVGYCLIRSDNTGADLDLLTTNISSTDKHTINNVLQALGEANGFK</sequence>
<dbReference type="RefSeq" id="WP_303492862.1">
    <property type="nucleotide sequence ID" value="NZ_JAUOPB010000008.1"/>
</dbReference>
<accession>A0AAW7X8B0</accession>